<dbReference type="InParanoid" id="A0A316VRL3"/>
<dbReference type="EMBL" id="KZ819602">
    <property type="protein sequence ID" value="PWN38135.1"/>
    <property type="molecule type" value="Genomic_DNA"/>
</dbReference>
<protein>
    <submittedName>
        <fullName evidence="2">Uncharacterized protein</fullName>
    </submittedName>
</protein>
<feature type="compositionally biased region" description="Low complexity" evidence="1">
    <location>
        <begin position="176"/>
        <end position="187"/>
    </location>
</feature>
<feature type="compositionally biased region" description="Polar residues" evidence="1">
    <location>
        <begin position="78"/>
        <end position="91"/>
    </location>
</feature>
<feature type="region of interest" description="Disordered" evidence="1">
    <location>
        <begin position="1"/>
        <end position="150"/>
    </location>
</feature>
<feature type="compositionally biased region" description="Low complexity" evidence="1">
    <location>
        <begin position="9"/>
        <end position="26"/>
    </location>
</feature>
<dbReference type="RefSeq" id="XP_025358437.1">
    <property type="nucleotide sequence ID" value="XM_025500739.1"/>
</dbReference>
<evidence type="ECO:0000256" key="1">
    <source>
        <dbReference type="SAM" id="MobiDB-lite"/>
    </source>
</evidence>
<dbReference type="Proteomes" id="UP000245771">
    <property type="component" value="Unassembled WGS sequence"/>
</dbReference>
<evidence type="ECO:0000313" key="3">
    <source>
        <dbReference type="Proteomes" id="UP000245771"/>
    </source>
</evidence>
<feature type="region of interest" description="Disordered" evidence="1">
    <location>
        <begin position="166"/>
        <end position="213"/>
    </location>
</feature>
<dbReference type="OrthoDB" id="10655018at2759"/>
<accession>A0A316VRL3</accession>
<dbReference type="GeneID" id="37022520"/>
<feature type="compositionally biased region" description="Polar residues" evidence="1">
    <location>
        <begin position="27"/>
        <end position="39"/>
    </location>
</feature>
<dbReference type="AlphaFoldDB" id="A0A316VRL3"/>
<proteinExistence type="predicted"/>
<name>A0A316VRL3_9BASI</name>
<feature type="compositionally biased region" description="Low complexity" evidence="1">
    <location>
        <begin position="125"/>
        <end position="139"/>
    </location>
</feature>
<reference evidence="2 3" key="1">
    <citation type="journal article" date="2018" name="Mol. Biol. Evol.">
        <title>Broad Genomic Sampling Reveals a Smut Pathogenic Ancestry of the Fungal Clade Ustilaginomycotina.</title>
        <authorList>
            <person name="Kijpornyongpan T."/>
            <person name="Mondo S.J."/>
            <person name="Barry K."/>
            <person name="Sandor L."/>
            <person name="Lee J."/>
            <person name="Lipzen A."/>
            <person name="Pangilinan J."/>
            <person name="LaButti K."/>
            <person name="Hainaut M."/>
            <person name="Henrissat B."/>
            <person name="Grigoriev I.V."/>
            <person name="Spatafora J.W."/>
            <person name="Aime M.C."/>
        </authorList>
    </citation>
    <scope>NUCLEOTIDE SEQUENCE [LARGE SCALE GENOMIC DNA]</scope>
    <source>
        <strain evidence="2 3">MCA 3882</strain>
    </source>
</reference>
<organism evidence="2 3">
    <name type="scientific">Meira miltonrushii</name>
    <dbReference type="NCBI Taxonomy" id="1280837"/>
    <lineage>
        <taxon>Eukaryota</taxon>
        <taxon>Fungi</taxon>
        <taxon>Dikarya</taxon>
        <taxon>Basidiomycota</taxon>
        <taxon>Ustilaginomycotina</taxon>
        <taxon>Exobasidiomycetes</taxon>
        <taxon>Exobasidiales</taxon>
        <taxon>Brachybasidiaceae</taxon>
        <taxon>Meira</taxon>
    </lineage>
</organism>
<evidence type="ECO:0000313" key="2">
    <source>
        <dbReference type="EMBL" id="PWN38135.1"/>
    </source>
</evidence>
<sequence>MTAEDTKATETAAESAPAATTEEAGTSNDASKSLPSTPTAEKAAALFSNLKRNLTTKLNTTKGESSENKEENADASGGDQNLSTPTPTSAKRLSARATEFFSDIRGAFKQPLVTEDADKNKEGETPAPAAAAAAATTEGGAEGEAKPNRRLTLRVQDLMRGAWSKPLVDKKDETAEAANNQEAAGTGSWLSIFGGAKTAEPEPAPEATKPNKESFFAVFHNLVKKEEEAKKDDEATDDAGAKLKSFFKRRKSTQAETSADGSAKAEAGTSEAAK</sequence>
<keyword evidence="3" id="KW-1185">Reference proteome</keyword>
<gene>
    <name evidence="2" type="ORF">FA14DRAFT_177413</name>
</gene>
<feature type="compositionally biased region" description="Low complexity" evidence="1">
    <location>
        <begin position="49"/>
        <end position="62"/>
    </location>
</feature>
<feature type="region of interest" description="Disordered" evidence="1">
    <location>
        <begin position="246"/>
        <end position="274"/>
    </location>
</feature>